<dbReference type="InterPro" id="IPR014914">
    <property type="entry name" value="RES_dom"/>
</dbReference>
<dbReference type="RefSeq" id="WP_063950853.1">
    <property type="nucleotide sequence ID" value="NZ_LXPS01000038.1"/>
</dbReference>
<dbReference type="AlphaFoldDB" id="A0A176WXC7"/>
<dbReference type="EMBL" id="LXPS01000038">
    <property type="protein sequence ID" value="OAE38215.1"/>
    <property type="molecule type" value="Genomic_DNA"/>
</dbReference>
<organism evidence="2 3">
    <name type="scientific">Agrobacterium tumefaciens</name>
    <dbReference type="NCBI Taxonomy" id="358"/>
    <lineage>
        <taxon>Bacteria</taxon>
        <taxon>Pseudomonadati</taxon>
        <taxon>Pseudomonadota</taxon>
        <taxon>Alphaproteobacteria</taxon>
        <taxon>Hyphomicrobiales</taxon>
        <taxon>Rhizobiaceae</taxon>
        <taxon>Rhizobium/Agrobacterium group</taxon>
        <taxon>Agrobacterium</taxon>
        <taxon>Agrobacterium tumefaciens complex</taxon>
    </lineage>
</organism>
<name>A0A176WXC7_AGRTU</name>
<dbReference type="Proteomes" id="UP000077098">
    <property type="component" value="Unassembled WGS sequence"/>
</dbReference>
<feature type="domain" description="RES" evidence="1">
    <location>
        <begin position="72"/>
        <end position="210"/>
    </location>
</feature>
<proteinExistence type="predicted"/>
<dbReference type="Pfam" id="PF08808">
    <property type="entry name" value="RES"/>
    <property type="match status" value="1"/>
</dbReference>
<evidence type="ECO:0000313" key="3">
    <source>
        <dbReference type="Proteomes" id="UP000077098"/>
    </source>
</evidence>
<evidence type="ECO:0000259" key="1">
    <source>
        <dbReference type="SMART" id="SM00953"/>
    </source>
</evidence>
<evidence type="ECO:0000313" key="2">
    <source>
        <dbReference type="EMBL" id="OAE38215.1"/>
    </source>
</evidence>
<accession>A0A176WXC7</accession>
<dbReference type="SMART" id="SM00953">
    <property type="entry name" value="RES"/>
    <property type="match status" value="1"/>
</dbReference>
<comment type="caution">
    <text evidence="2">The sequence shown here is derived from an EMBL/GenBank/DDBJ whole genome shotgun (WGS) entry which is preliminary data.</text>
</comment>
<sequence length="253" mass="28275">MSSPIWTPDALLSEKRPVSGKYWRLVEAQHQVSTMKLVDTVEEQSLLEDILETSKRPFPPECAGFDYLLATPFRYGAAYPHGSRFRRAGYTEGVYYAAARVETALAEMAFYRLLFYAESPGTPLPANPADYSAFAARIATDTALDLTQPELSRDEAHWTDLTNYEPCQALAEQARLAKVDAILYRSVRDPRGGLNIAILSPKAFAEKAPVERMSWRIRLSKTGVQALCEFPMRRTGFAVSDFADDPRLANLLG</sequence>
<reference evidence="2 3" key="1">
    <citation type="submission" date="2016-05" db="EMBL/GenBank/DDBJ databases">
        <authorList>
            <person name="Lavstsen T."/>
            <person name="Jespersen J.S."/>
        </authorList>
    </citation>
    <scope>NUCLEOTIDE SEQUENCE [LARGE SCALE GENOMIC DNA]</scope>
    <source>
        <strain evidence="2 3">KCJ1736</strain>
    </source>
</reference>
<gene>
    <name evidence="2" type="ORF">A7J57_17130</name>
</gene>
<protein>
    <recommendedName>
        <fullName evidence="1">RES domain-containing protein</fullName>
    </recommendedName>
</protein>